<organism evidence="2 3">
    <name type="scientific">Coccidioides immitis H538.4</name>
    <dbReference type="NCBI Taxonomy" id="396776"/>
    <lineage>
        <taxon>Eukaryota</taxon>
        <taxon>Fungi</taxon>
        <taxon>Dikarya</taxon>
        <taxon>Ascomycota</taxon>
        <taxon>Pezizomycotina</taxon>
        <taxon>Eurotiomycetes</taxon>
        <taxon>Eurotiomycetidae</taxon>
        <taxon>Onygenales</taxon>
        <taxon>Onygenaceae</taxon>
        <taxon>Coccidioides</taxon>
    </lineage>
</organism>
<dbReference type="VEuPathDB" id="FungiDB:CIHG_07652"/>
<sequence length="122" mass="13444">MTTLTGSLQVFIVDSSGTAEKISALGQLLASFIDEEKDNDLLEVFLALLFNVDQHAWGSYSLITLWQRPKITRIVAPPSMEERGFESSSENDEASLMETPSDVQEEIPMSLPGKHWESKAGG</sequence>
<reference evidence="3" key="1">
    <citation type="journal article" date="2010" name="Genome Res.">
        <title>Population genomic sequencing of Coccidioides fungi reveals recent hybridization and transposon control.</title>
        <authorList>
            <person name="Neafsey D.E."/>
            <person name="Barker B.M."/>
            <person name="Sharpton T.J."/>
            <person name="Stajich J.E."/>
            <person name="Park D.J."/>
            <person name="Whiston E."/>
            <person name="Hung C.-Y."/>
            <person name="McMahan C."/>
            <person name="White J."/>
            <person name="Sykes S."/>
            <person name="Heiman D."/>
            <person name="Young S."/>
            <person name="Zeng Q."/>
            <person name="Abouelleil A."/>
            <person name="Aftuck L."/>
            <person name="Bessette D."/>
            <person name="Brown A."/>
            <person name="FitzGerald M."/>
            <person name="Lui A."/>
            <person name="Macdonald J.P."/>
            <person name="Priest M."/>
            <person name="Orbach M.J."/>
            <person name="Galgiani J.N."/>
            <person name="Kirkland T.N."/>
            <person name="Cole G.T."/>
            <person name="Birren B.W."/>
            <person name="Henn M.R."/>
            <person name="Taylor J.W."/>
            <person name="Rounsley S.D."/>
        </authorList>
    </citation>
    <scope>NUCLEOTIDE SEQUENCE [LARGE SCALE GENOMIC DNA]</scope>
    <source>
        <strain evidence="3">H538.4</strain>
    </source>
</reference>
<dbReference type="AlphaFoldDB" id="A0A0J8S0R1"/>
<dbReference type="EMBL" id="DS017017">
    <property type="protein sequence ID" value="KMU89969.1"/>
    <property type="molecule type" value="Genomic_DNA"/>
</dbReference>
<evidence type="ECO:0000256" key="1">
    <source>
        <dbReference type="SAM" id="MobiDB-lite"/>
    </source>
</evidence>
<protein>
    <submittedName>
        <fullName evidence="2">Uncharacterized protein</fullName>
    </submittedName>
</protein>
<feature type="region of interest" description="Disordered" evidence="1">
    <location>
        <begin position="77"/>
        <end position="122"/>
    </location>
</feature>
<evidence type="ECO:0000313" key="2">
    <source>
        <dbReference type="EMBL" id="KMU89969.1"/>
    </source>
</evidence>
<gene>
    <name evidence="2" type="ORF">CIHG_07652</name>
</gene>
<accession>A0A0J8S0R1</accession>
<dbReference type="Proteomes" id="UP000054563">
    <property type="component" value="Unassembled WGS sequence"/>
</dbReference>
<name>A0A0J8S0R1_COCIT</name>
<proteinExistence type="predicted"/>
<evidence type="ECO:0000313" key="3">
    <source>
        <dbReference type="Proteomes" id="UP000054563"/>
    </source>
</evidence>